<dbReference type="Gene3D" id="3.30.479.30">
    <property type="entry name" value="Band 7 domain"/>
    <property type="match status" value="1"/>
</dbReference>
<dbReference type="Proteomes" id="UP001651880">
    <property type="component" value="Unassembled WGS sequence"/>
</dbReference>
<name>A0ABT1NKB9_9FIRM</name>
<keyword evidence="4" id="KW-0378">Hydrolase</keyword>
<dbReference type="SMART" id="SM00244">
    <property type="entry name" value="PHB"/>
    <property type="match status" value="1"/>
</dbReference>
<reference evidence="4 5" key="1">
    <citation type="submission" date="2021-10" db="EMBL/GenBank/DDBJ databases">
        <title>Lutispora strain m25 sp. nov., a thermophilic, non-spore-forming bacterium isolated from a lab-scale methanogenic bioreactor digesting anaerobic sludge.</title>
        <authorList>
            <person name="El Houari A."/>
            <person name="Mcdonald J."/>
        </authorList>
    </citation>
    <scope>NUCLEOTIDE SEQUENCE [LARGE SCALE GENOMIC DNA]</scope>
    <source>
        <strain evidence="5">m25</strain>
    </source>
</reference>
<accession>A0ABT1NKB9</accession>
<dbReference type="CDD" id="cd03404">
    <property type="entry name" value="SPFH_HflK"/>
    <property type="match status" value="1"/>
</dbReference>
<evidence type="ECO:0000256" key="1">
    <source>
        <dbReference type="ARBA" id="ARBA00006971"/>
    </source>
</evidence>
<comment type="function">
    <text evidence="2">HflC and HflK could encode or regulate a protease.</text>
</comment>
<dbReference type="NCBIfam" id="TIGR01933">
    <property type="entry name" value="hflK"/>
    <property type="match status" value="1"/>
</dbReference>
<comment type="subcellular location">
    <subcellularLocation>
        <location evidence="2">Membrane</location>
    </subcellularLocation>
</comment>
<evidence type="ECO:0000259" key="3">
    <source>
        <dbReference type="SMART" id="SM00244"/>
    </source>
</evidence>
<gene>
    <name evidence="4" type="primary">hflK</name>
    <name evidence="4" type="ORF">LJD61_19540</name>
</gene>
<keyword evidence="5" id="KW-1185">Reference proteome</keyword>
<keyword evidence="2" id="KW-0812">Transmembrane</keyword>
<dbReference type="InterPro" id="IPR010201">
    <property type="entry name" value="HflK"/>
</dbReference>
<organism evidence="4 5">
    <name type="scientific">Lutispora saccharofermentans</name>
    <dbReference type="NCBI Taxonomy" id="3024236"/>
    <lineage>
        <taxon>Bacteria</taxon>
        <taxon>Bacillati</taxon>
        <taxon>Bacillota</taxon>
        <taxon>Clostridia</taxon>
        <taxon>Lutisporales</taxon>
        <taxon>Lutisporaceae</taxon>
        <taxon>Lutispora</taxon>
    </lineage>
</organism>
<sequence length="332" mass="37246">MLKNLKVEVDRTKLKWVGLVPIGIILVIMLFSCFYTVDQTEYAVLITLGKPNPAILEPGLKFKLPFVQSVKKISRETFSLTFGYSETTPEISKRRSNIAEPDDVTVYMNEAKMITGDENIILVDFEVQWRVTDPIKFFYNNEDPVLTLRNVVSAALRGVIGSAKVDEALTDGRAQIMNDVRSLLTRLVDSYDIGIGIVNVNLQDVDLPTEQVSAAFKKVTSAREDKITKVNEATRYKNERVNSAQGQKEALISNAERAKTERIEKAKGDVATFNAIYSEYIKNKEVTKQRLVIETLNKILPKAKIYIMDEGSGTVKYLPIDVIKDTKGGAEQ</sequence>
<keyword evidence="2" id="KW-1133">Transmembrane helix</keyword>
<dbReference type="InterPro" id="IPR001107">
    <property type="entry name" value="Band_7"/>
</dbReference>
<evidence type="ECO:0000313" key="5">
    <source>
        <dbReference type="Proteomes" id="UP001651880"/>
    </source>
</evidence>
<comment type="subunit">
    <text evidence="2">HflC and HflK may interact to form a multimeric complex.</text>
</comment>
<dbReference type="RefSeq" id="WP_255229279.1">
    <property type="nucleotide sequence ID" value="NZ_JAJEKE010000028.1"/>
</dbReference>
<dbReference type="EMBL" id="JAJEKE010000028">
    <property type="protein sequence ID" value="MCQ1531715.1"/>
    <property type="molecule type" value="Genomic_DNA"/>
</dbReference>
<dbReference type="Pfam" id="PF01145">
    <property type="entry name" value="Band_7"/>
    <property type="match status" value="1"/>
</dbReference>
<dbReference type="SUPFAM" id="SSF117892">
    <property type="entry name" value="Band 7/SPFH domain"/>
    <property type="match status" value="1"/>
</dbReference>
<dbReference type="PANTHER" id="PTHR42911">
    <property type="entry name" value="MODULATOR OF FTSH PROTEASE HFLC"/>
    <property type="match status" value="1"/>
</dbReference>
<dbReference type="GO" id="GO:0008233">
    <property type="term" value="F:peptidase activity"/>
    <property type="evidence" value="ECO:0007669"/>
    <property type="project" value="UniProtKB-KW"/>
</dbReference>
<comment type="caution">
    <text evidence="4">The sequence shown here is derived from an EMBL/GenBank/DDBJ whole genome shotgun (WGS) entry which is preliminary data.</text>
</comment>
<comment type="similarity">
    <text evidence="1 2">Belongs to the band 7/mec-2 family. HflK subfamily.</text>
</comment>
<evidence type="ECO:0000256" key="2">
    <source>
        <dbReference type="RuleBase" id="RU364113"/>
    </source>
</evidence>
<keyword evidence="4" id="KW-0645">Protease</keyword>
<dbReference type="PANTHER" id="PTHR42911:SF1">
    <property type="entry name" value="MODULATOR OF FTSH PROTEASE HFLC"/>
    <property type="match status" value="1"/>
</dbReference>
<protein>
    <recommendedName>
        <fullName evidence="2">Protein HflK</fullName>
    </recommendedName>
</protein>
<dbReference type="InterPro" id="IPR036013">
    <property type="entry name" value="Band_7/SPFH_dom_sf"/>
</dbReference>
<evidence type="ECO:0000313" key="4">
    <source>
        <dbReference type="EMBL" id="MCQ1531715.1"/>
    </source>
</evidence>
<feature type="transmembrane region" description="Helical" evidence="2">
    <location>
        <begin position="16"/>
        <end position="37"/>
    </location>
</feature>
<feature type="domain" description="Band 7" evidence="3">
    <location>
        <begin position="32"/>
        <end position="219"/>
    </location>
</feature>
<proteinExistence type="inferred from homology"/>
<keyword evidence="2" id="KW-0472">Membrane</keyword>
<dbReference type="GO" id="GO:0006508">
    <property type="term" value="P:proteolysis"/>
    <property type="evidence" value="ECO:0007669"/>
    <property type="project" value="UniProtKB-KW"/>
</dbReference>
<dbReference type="PROSITE" id="PS51257">
    <property type="entry name" value="PROKAR_LIPOPROTEIN"/>
    <property type="match status" value="1"/>
</dbReference>